<evidence type="ECO:0000313" key="3">
    <source>
        <dbReference type="Proteomes" id="UP000663828"/>
    </source>
</evidence>
<dbReference type="OrthoDB" id="66144at2759"/>
<proteinExistence type="predicted"/>
<dbReference type="EMBL" id="CAJNOJ010001471">
    <property type="protein sequence ID" value="CAF1551693.1"/>
    <property type="molecule type" value="Genomic_DNA"/>
</dbReference>
<evidence type="ECO:0000313" key="1">
    <source>
        <dbReference type="EMBL" id="CAF1551693.1"/>
    </source>
</evidence>
<dbReference type="AlphaFoldDB" id="A0A815X5N9"/>
<comment type="caution">
    <text evidence="1">The sequence shown here is derived from an EMBL/GenBank/DDBJ whole genome shotgun (WGS) entry which is preliminary data.</text>
</comment>
<sequence length="104" mass="12057">MSGKEGIDHRKYGFTKYTTTTSPDGCIPDGAEFTVTLYNTDHKETCKFTAYYHSPSTYEQVFKEARFKTLQWVPYKLDPNVPIKEFFDDFFKYTPAVGLISTKK</sequence>
<evidence type="ECO:0000313" key="4">
    <source>
        <dbReference type="Proteomes" id="UP000663852"/>
    </source>
</evidence>
<organism evidence="1 4">
    <name type="scientific">Adineta ricciae</name>
    <name type="common">Rotifer</name>
    <dbReference type="NCBI Taxonomy" id="249248"/>
    <lineage>
        <taxon>Eukaryota</taxon>
        <taxon>Metazoa</taxon>
        <taxon>Spiralia</taxon>
        <taxon>Gnathifera</taxon>
        <taxon>Rotifera</taxon>
        <taxon>Eurotatoria</taxon>
        <taxon>Bdelloidea</taxon>
        <taxon>Adinetida</taxon>
        <taxon>Adinetidae</taxon>
        <taxon>Adineta</taxon>
    </lineage>
</organism>
<dbReference type="EMBL" id="CAJNOR010012417">
    <property type="protein sequence ID" value="CAF1667539.1"/>
    <property type="molecule type" value="Genomic_DNA"/>
</dbReference>
<name>A0A815X5N9_ADIRI</name>
<protein>
    <submittedName>
        <fullName evidence="1">Uncharacterized protein</fullName>
    </submittedName>
</protein>
<keyword evidence="3" id="KW-1185">Reference proteome</keyword>
<evidence type="ECO:0000313" key="2">
    <source>
        <dbReference type="EMBL" id="CAF1667539.1"/>
    </source>
</evidence>
<reference evidence="1" key="1">
    <citation type="submission" date="2021-02" db="EMBL/GenBank/DDBJ databases">
        <authorList>
            <person name="Nowell W R."/>
        </authorList>
    </citation>
    <scope>NUCLEOTIDE SEQUENCE</scope>
</reference>
<dbReference type="Proteomes" id="UP000663852">
    <property type="component" value="Unassembled WGS sequence"/>
</dbReference>
<gene>
    <name evidence="1" type="ORF">EDS130_LOCUS46048</name>
    <name evidence="2" type="ORF">XAT740_LOCUS58061</name>
</gene>
<accession>A0A815X5N9</accession>
<dbReference type="Proteomes" id="UP000663828">
    <property type="component" value="Unassembled WGS sequence"/>
</dbReference>